<evidence type="ECO:0000256" key="5">
    <source>
        <dbReference type="SAM" id="MobiDB-lite"/>
    </source>
</evidence>
<dbReference type="InterPro" id="IPR037185">
    <property type="entry name" value="EmrE-like"/>
</dbReference>
<evidence type="ECO:0000256" key="2">
    <source>
        <dbReference type="ARBA" id="ARBA00022692"/>
    </source>
</evidence>
<feature type="compositionally biased region" description="Acidic residues" evidence="5">
    <location>
        <begin position="402"/>
        <end position="419"/>
    </location>
</feature>
<comment type="subcellular location">
    <subcellularLocation>
        <location evidence="1">Membrane</location>
        <topology evidence="1">Multi-pass membrane protein</topology>
    </subcellularLocation>
</comment>
<feature type="region of interest" description="Disordered" evidence="5">
    <location>
        <begin position="1"/>
        <end position="48"/>
    </location>
</feature>
<feature type="transmembrane region" description="Helical" evidence="6">
    <location>
        <begin position="317"/>
        <end position="340"/>
    </location>
</feature>
<evidence type="ECO:0000256" key="6">
    <source>
        <dbReference type="SAM" id="Phobius"/>
    </source>
</evidence>
<dbReference type="InterPro" id="IPR004853">
    <property type="entry name" value="Sugar_P_trans_dom"/>
</dbReference>
<feature type="transmembrane region" description="Helical" evidence="6">
    <location>
        <begin position="61"/>
        <end position="81"/>
    </location>
</feature>
<proteinExistence type="predicted"/>
<feature type="compositionally biased region" description="Polar residues" evidence="5">
    <location>
        <begin position="1"/>
        <end position="30"/>
    </location>
</feature>
<dbReference type="InterPro" id="IPR050186">
    <property type="entry name" value="TPT_transporter"/>
</dbReference>
<dbReference type="AlphaFoldDB" id="A0A5B0R4V0"/>
<reference evidence="8 9" key="1">
    <citation type="submission" date="2019-05" db="EMBL/GenBank/DDBJ databases">
        <title>Emergence of the Ug99 lineage of the wheat stem rust pathogen through somatic hybridization.</title>
        <authorList>
            <person name="Li F."/>
            <person name="Upadhyaya N.M."/>
            <person name="Sperschneider J."/>
            <person name="Matny O."/>
            <person name="Nguyen-Phuc H."/>
            <person name="Mago R."/>
            <person name="Raley C."/>
            <person name="Miller M.E."/>
            <person name="Silverstein K.A.T."/>
            <person name="Henningsen E."/>
            <person name="Hirsch C.D."/>
            <person name="Visser B."/>
            <person name="Pretorius Z.A."/>
            <person name="Steffenson B.J."/>
            <person name="Schwessinger B."/>
            <person name="Dodds P.N."/>
            <person name="Figueroa M."/>
        </authorList>
    </citation>
    <scope>NUCLEOTIDE SEQUENCE [LARGE SCALE GENOMIC DNA]</scope>
    <source>
        <strain evidence="8 9">Ug99</strain>
    </source>
</reference>
<feature type="transmembrane region" description="Helical" evidence="6">
    <location>
        <begin position="288"/>
        <end position="305"/>
    </location>
</feature>
<evidence type="ECO:0000256" key="1">
    <source>
        <dbReference type="ARBA" id="ARBA00004141"/>
    </source>
</evidence>
<keyword evidence="3 6" id="KW-1133">Transmembrane helix</keyword>
<evidence type="ECO:0000256" key="4">
    <source>
        <dbReference type="ARBA" id="ARBA00023136"/>
    </source>
</evidence>
<feature type="transmembrane region" description="Helical" evidence="6">
    <location>
        <begin position="346"/>
        <end position="364"/>
    </location>
</feature>
<evidence type="ECO:0000256" key="3">
    <source>
        <dbReference type="ARBA" id="ARBA00022989"/>
    </source>
</evidence>
<sequence length="465" mass="52547">MNSTENQQDYNYSTATPTNYYEQQQPQAELQTEEHDLERSTTSKPRNTITPSTKATFWKNALINASFIASWYLFATLISLYNKWMFSPDHYNFQYPLFVSACHMYIQFGLAALTLALFPSIRSRTRPTAHDYLRKALPCGMASGLDIGLSNTSLKTVTLSFYTMCKSSSLAFVLLFAFLFKLEKPTYKLTGIILLITAGVVLMVSSETQFDFWGMVEVLSASCLGGLRWSLTQILLDKQSMGMNTPIATIFWLAPTMGLSLSFCSLIFEGWSNLLSEQAFFGDLGKSFMTMTYIATAGVLAYLMTVSEYFLIQRTSVVTLSIAGVFKEVGTIFLSTVIFHDIMTPLNISGLGITLFGIGLYNVLKYKQSLKKVNLSDGRDRQGSIVLTNRTKEDSKIYSKLEDDEEEDVDLDSGSEEREEDHQHHDVHPNNDYEDLDRDRDDSIDSNIDPRRRLMLMTEKAPSLQ</sequence>
<dbReference type="EMBL" id="VDEP01000245">
    <property type="protein sequence ID" value="KAA1120303.1"/>
    <property type="molecule type" value="Genomic_DNA"/>
</dbReference>
<protein>
    <submittedName>
        <fullName evidence="8">Triose-phosphate Transporter</fullName>
    </submittedName>
</protein>
<feature type="compositionally biased region" description="Basic and acidic residues" evidence="5">
    <location>
        <begin position="420"/>
        <end position="452"/>
    </location>
</feature>
<keyword evidence="2 6" id="KW-0812">Transmembrane</keyword>
<dbReference type="Proteomes" id="UP000325313">
    <property type="component" value="Unassembled WGS sequence"/>
</dbReference>
<dbReference type="PANTHER" id="PTHR11132">
    <property type="entry name" value="SOLUTE CARRIER FAMILY 35"/>
    <property type="match status" value="1"/>
</dbReference>
<feature type="transmembrane region" description="Helical" evidence="6">
    <location>
        <begin position="93"/>
        <end position="118"/>
    </location>
</feature>
<organism evidence="8 9">
    <name type="scientific">Puccinia graminis f. sp. tritici</name>
    <dbReference type="NCBI Taxonomy" id="56615"/>
    <lineage>
        <taxon>Eukaryota</taxon>
        <taxon>Fungi</taxon>
        <taxon>Dikarya</taxon>
        <taxon>Basidiomycota</taxon>
        <taxon>Pucciniomycotina</taxon>
        <taxon>Pucciniomycetes</taxon>
        <taxon>Pucciniales</taxon>
        <taxon>Pucciniaceae</taxon>
        <taxon>Puccinia</taxon>
    </lineage>
</organism>
<feature type="domain" description="Sugar phosphate transporter" evidence="7">
    <location>
        <begin position="66"/>
        <end position="362"/>
    </location>
</feature>
<gene>
    <name evidence="8" type="primary">CAS42_1</name>
    <name evidence="8" type="ORF">PGTUg99_009949</name>
</gene>
<dbReference type="Pfam" id="PF03151">
    <property type="entry name" value="TPT"/>
    <property type="match status" value="1"/>
</dbReference>
<evidence type="ECO:0000259" key="7">
    <source>
        <dbReference type="Pfam" id="PF03151"/>
    </source>
</evidence>
<keyword evidence="4 6" id="KW-0472">Membrane</keyword>
<dbReference type="SUPFAM" id="SSF103481">
    <property type="entry name" value="Multidrug resistance efflux transporter EmrE"/>
    <property type="match status" value="1"/>
</dbReference>
<feature type="transmembrane region" description="Helical" evidence="6">
    <location>
        <begin position="243"/>
        <end position="268"/>
    </location>
</feature>
<comment type="caution">
    <text evidence="8">The sequence shown here is derived from an EMBL/GenBank/DDBJ whole genome shotgun (WGS) entry which is preliminary data.</text>
</comment>
<name>A0A5B0R4V0_PUCGR</name>
<feature type="transmembrane region" description="Helical" evidence="6">
    <location>
        <begin position="159"/>
        <end position="180"/>
    </location>
</feature>
<feature type="region of interest" description="Disordered" evidence="5">
    <location>
        <begin position="397"/>
        <end position="465"/>
    </location>
</feature>
<accession>A0A5B0R4V0</accession>
<evidence type="ECO:0000313" key="9">
    <source>
        <dbReference type="Proteomes" id="UP000325313"/>
    </source>
</evidence>
<feature type="transmembrane region" description="Helical" evidence="6">
    <location>
        <begin position="187"/>
        <end position="206"/>
    </location>
</feature>
<evidence type="ECO:0000313" key="8">
    <source>
        <dbReference type="EMBL" id="KAA1120303.1"/>
    </source>
</evidence>
<feature type="compositionally biased region" description="Basic and acidic residues" evidence="5">
    <location>
        <begin position="32"/>
        <end position="41"/>
    </location>
</feature>
<dbReference type="GO" id="GO:0016020">
    <property type="term" value="C:membrane"/>
    <property type="evidence" value="ECO:0007669"/>
    <property type="project" value="UniProtKB-SubCell"/>
</dbReference>